<evidence type="ECO:0000256" key="2">
    <source>
        <dbReference type="ARBA" id="ARBA00022692"/>
    </source>
</evidence>
<keyword evidence="6" id="KW-1185">Reference proteome</keyword>
<dbReference type="OrthoDB" id="2544694at2759"/>
<dbReference type="Proteomes" id="UP000184073">
    <property type="component" value="Unassembled WGS sequence"/>
</dbReference>
<dbReference type="PANTHER" id="PTHR48022">
    <property type="entry name" value="PLASTIDIC GLUCOSE TRANSPORTER 4"/>
    <property type="match status" value="1"/>
</dbReference>
<name>A0A1L9PIR8_ASPVE</name>
<dbReference type="GO" id="GO:0005351">
    <property type="term" value="F:carbohydrate:proton symporter activity"/>
    <property type="evidence" value="ECO:0007669"/>
    <property type="project" value="TreeGrafter"/>
</dbReference>
<organism evidence="5 6">
    <name type="scientific">Aspergillus versicolor CBS 583.65</name>
    <dbReference type="NCBI Taxonomy" id="1036611"/>
    <lineage>
        <taxon>Eukaryota</taxon>
        <taxon>Fungi</taxon>
        <taxon>Dikarya</taxon>
        <taxon>Ascomycota</taxon>
        <taxon>Pezizomycotina</taxon>
        <taxon>Eurotiomycetes</taxon>
        <taxon>Eurotiomycetidae</taxon>
        <taxon>Eurotiales</taxon>
        <taxon>Aspergillaceae</taxon>
        <taxon>Aspergillus</taxon>
        <taxon>Aspergillus subgen. Nidulantes</taxon>
    </lineage>
</organism>
<reference evidence="6" key="1">
    <citation type="journal article" date="2017" name="Genome Biol.">
        <title>Comparative genomics reveals high biological diversity and specific adaptations in the industrially and medically important fungal genus Aspergillus.</title>
        <authorList>
            <person name="de Vries R.P."/>
            <person name="Riley R."/>
            <person name="Wiebenga A."/>
            <person name="Aguilar-Osorio G."/>
            <person name="Amillis S."/>
            <person name="Uchima C.A."/>
            <person name="Anderluh G."/>
            <person name="Asadollahi M."/>
            <person name="Askin M."/>
            <person name="Barry K."/>
            <person name="Battaglia E."/>
            <person name="Bayram O."/>
            <person name="Benocci T."/>
            <person name="Braus-Stromeyer S.A."/>
            <person name="Caldana C."/>
            <person name="Canovas D."/>
            <person name="Cerqueira G.C."/>
            <person name="Chen F."/>
            <person name="Chen W."/>
            <person name="Choi C."/>
            <person name="Clum A."/>
            <person name="Dos Santos R.A."/>
            <person name="Damasio A.R."/>
            <person name="Diallinas G."/>
            <person name="Emri T."/>
            <person name="Fekete E."/>
            <person name="Flipphi M."/>
            <person name="Freyberg S."/>
            <person name="Gallo A."/>
            <person name="Gournas C."/>
            <person name="Habgood R."/>
            <person name="Hainaut M."/>
            <person name="Harispe M.L."/>
            <person name="Henrissat B."/>
            <person name="Hilden K.S."/>
            <person name="Hope R."/>
            <person name="Hossain A."/>
            <person name="Karabika E."/>
            <person name="Karaffa L."/>
            <person name="Karanyi Z."/>
            <person name="Krasevec N."/>
            <person name="Kuo A."/>
            <person name="Kusch H."/>
            <person name="LaButti K."/>
            <person name="Lagendijk E.L."/>
            <person name="Lapidus A."/>
            <person name="Levasseur A."/>
            <person name="Lindquist E."/>
            <person name="Lipzen A."/>
            <person name="Logrieco A.F."/>
            <person name="MacCabe A."/>
            <person name="Maekelae M.R."/>
            <person name="Malavazi I."/>
            <person name="Melin P."/>
            <person name="Meyer V."/>
            <person name="Mielnichuk N."/>
            <person name="Miskei M."/>
            <person name="Molnar A.P."/>
            <person name="Mule G."/>
            <person name="Ngan C.Y."/>
            <person name="Orejas M."/>
            <person name="Orosz E."/>
            <person name="Ouedraogo J.P."/>
            <person name="Overkamp K.M."/>
            <person name="Park H.-S."/>
            <person name="Perrone G."/>
            <person name="Piumi F."/>
            <person name="Punt P.J."/>
            <person name="Ram A.F."/>
            <person name="Ramon A."/>
            <person name="Rauscher S."/>
            <person name="Record E."/>
            <person name="Riano-Pachon D.M."/>
            <person name="Robert V."/>
            <person name="Roehrig J."/>
            <person name="Ruller R."/>
            <person name="Salamov A."/>
            <person name="Salih N.S."/>
            <person name="Samson R.A."/>
            <person name="Sandor E."/>
            <person name="Sanguinetti M."/>
            <person name="Schuetze T."/>
            <person name="Sepcic K."/>
            <person name="Shelest E."/>
            <person name="Sherlock G."/>
            <person name="Sophianopoulou V."/>
            <person name="Squina F.M."/>
            <person name="Sun H."/>
            <person name="Susca A."/>
            <person name="Todd R.B."/>
            <person name="Tsang A."/>
            <person name="Unkles S.E."/>
            <person name="van de Wiele N."/>
            <person name="van Rossen-Uffink D."/>
            <person name="Oliveira J.V."/>
            <person name="Vesth T.C."/>
            <person name="Visser J."/>
            <person name="Yu J.-H."/>
            <person name="Zhou M."/>
            <person name="Andersen M.R."/>
            <person name="Archer D.B."/>
            <person name="Baker S.E."/>
            <person name="Benoit I."/>
            <person name="Brakhage A.A."/>
            <person name="Braus G.H."/>
            <person name="Fischer R."/>
            <person name="Frisvad J.C."/>
            <person name="Goldman G.H."/>
            <person name="Houbraken J."/>
            <person name="Oakley B."/>
            <person name="Pocsi I."/>
            <person name="Scazzocchio C."/>
            <person name="Seiboth B."/>
            <person name="vanKuyk P.A."/>
            <person name="Wortman J."/>
            <person name="Dyer P.S."/>
            <person name="Grigoriev I.V."/>
        </authorList>
    </citation>
    <scope>NUCLEOTIDE SEQUENCE [LARGE SCALE GENOMIC DNA]</scope>
    <source>
        <strain evidence="6">CBS 583.65</strain>
    </source>
</reference>
<evidence type="ECO:0000256" key="3">
    <source>
        <dbReference type="ARBA" id="ARBA00022989"/>
    </source>
</evidence>
<evidence type="ECO:0008006" key="7">
    <source>
        <dbReference type="Google" id="ProtNLM"/>
    </source>
</evidence>
<dbReference type="PANTHER" id="PTHR48022:SF78">
    <property type="entry name" value="MONOSACCHARIDE TRANSPORTER, PUTATIVE (AFU_ORTHOLOGUE AFUA_2G02110)-RELATED"/>
    <property type="match status" value="1"/>
</dbReference>
<dbReference type="InterPro" id="IPR005828">
    <property type="entry name" value="MFS_sugar_transport-like"/>
</dbReference>
<dbReference type="InterPro" id="IPR050360">
    <property type="entry name" value="MFS_Sugar_Transporters"/>
</dbReference>
<dbReference type="GeneID" id="63731184"/>
<dbReference type="Pfam" id="PF00083">
    <property type="entry name" value="Sugar_tr"/>
    <property type="match status" value="2"/>
</dbReference>
<evidence type="ECO:0000256" key="4">
    <source>
        <dbReference type="ARBA" id="ARBA00023136"/>
    </source>
</evidence>
<keyword evidence="4" id="KW-0472">Membrane</keyword>
<evidence type="ECO:0000256" key="1">
    <source>
        <dbReference type="ARBA" id="ARBA00004141"/>
    </source>
</evidence>
<keyword evidence="3" id="KW-1133">Transmembrane helix</keyword>
<gene>
    <name evidence="5" type="ORF">ASPVEDRAFT_633512</name>
</gene>
<protein>
    <recommendedName>
        <fullName evidence="7">Major facilitator superfamily (MFS) profile domain-containing protein</fullName>
    </recommendedName>
</protein>
<evidence type="ECO:0000313" key="5">
    <source>
        <dbReference type="EMBL" id="OJJ01419.1"/>
    </source>
</evidence>
<dbReference type="EMBL" id="KV878128">
    <property type="protein sequence ID" value="OJJ01419.1"/>
    <property type="molecule type" value="Genomic_DNA"/>
</dbReference>
<dbReference type="InterPro" id="IPR036259">
    <property type="entry name" value="MFS_trans_sf"/>
</dbReference>
<accession>A0A1L9PIR8</accession>
<dbReference type="AlphaFoldDB" id="A0A1L9PIR8"/>
<dbReference type="GO" id="GO:0016020">
    <property type="term" value="C:membrane"/>
    <property type="evidence" value="ECO:0007669"/>
    <property type="project" value="UniProtKB-SubCell"/>
</dbReference>
<dbReference type="VEuPathDB" id="FungiDB:ASPVEDRAFT_633512"/>
<proteinExistence type="predicted"/>
<sequence length="115" mass="12761">MLTVLLGGCWFFPESPRWLCTAGRREEAHSVLTPLRGWETRWGIAATATVYLYTFIFSATWPTVPWLYPAESFPLIIRAKGNAWGVVGGSLGNGRVYQLFTAFDKPHATVTASGH</sequence>
<evidence type="ECO:0000313" key="6">
    <source>
        <dbReference type="Proteomes" id="UP000184073"/>
    </source>
</evidence>
<comment type="subcellular location">
    <subcellularLocation>
        <location evidence="1">Membrane</location>
        <topology evidence="1">Multi-pass membrane protein</topology>
    </subcellularLocation>
</comment>
<keyword evidence="2" id="KW-0812">Transmembrane</keyword>
<dbReference type="RefSeq" id="XP_040667181.1">
    <property type="nucleotide sequence ID" value="XM_040815673.1"/>
</dbReference>
<dbReference type="Gene3D" id="1.20.1250.20">
    <property type="entry name" value="MFS general substrate transporter like domains"/>
    <property type="match status" value="2"/>
</dbReference>